<evidence type="ECO:0000313" key="1">
    <source>
        <dbReference type="EMBL" id="AOQ28056.1"/>
    </source>
</evidence>
<dbReference type="Proteomes" id="UP000221721">
    <property type="component" value="Segment"/>
</dbReference>
<gene>
    <name evidence="1" type="ORF">SEA_GRUUNAGA_42</name>
</gene>
<accession>A0A1C9LYS7</accession>
<name>A0A1C9LYS7_9CAUD</name>
<sequence length="100" mass="11503">MMTEYTSPDVVVTDRAVFFDGQELPWHIAKDGISFSPGGYDSINTLTVDFFVNSVTFEGDRPPSRMAAYMARWAQIEVEMNLSYYEANVKINKTMKEYRL</sequence>
<proteinExistence type="predicted"/>
<dbReference type="EMBL" id="KX576638">
    <property type="protein sequence ID" value="AOQ28056.1"/>
    <property type="molecule type" value="Genomic_DNA"/>
</dbReference>
<protein>
    <submittedName>
        <fullName evidence="1">Uncharacterized protein</fullName>
    </submittedName>
</protein>
<evidence type="ECO:0000313" key="2">
    <source>
        <dbReference type="Proteomes" id="UP000221721"/>
    </source>
</evidence>
<reference evidence="1 2" key="1">
    <citation type="submission" date="2016-07" db="EMBL/GenBank/DDBJ databases">
        <authorList>
            <person name="Crews N.M."/>
            <person name="Broadbent M.R."/>
            <person name="Baker C.M."/>
            <person name="Li L."/>
            <person name="Squire M.C."/>
            <person name="Watkins H.A."/>
            <person name="Rinehart C.A."/>
            <person name="King R.A."/>
            <person name="Staples A.K."/>
            <person name="Rowland N.S."/>
            <person name="Gaffney B.L."/>
            <person name="Ball S.L."/>
            <person name="Garlena R.A."/>
            <person name="Russell D.A."/>
            <person name="Pope W.H."/>
            <person name="Jacobs-Sera D."/>
            <person name="Hendrix R.W."/>
            <person name="Hatfull G.F."/>
        </authorList>
    </citation>
    <scope>NUCLEOTIDE SEQUENCE [LARGE SCALE GENOMIC DNA]</scope>
</reference>
<organism evidence="1 2">
    <name type="scientific">Mycobacterium phage Gruunaga</name>
    <dbReference type="NCBI Taxonomy" id="1897770"/>
    <lineage>
        <taxon>Viruses</taxon>
        <taxon>Duplodnaviria</taxon>
        <taxon>Heunggongvirae</taxon>
        <taxon>Uroviricota</taxon>
        <taxon>Caudoviricetes</taxon>
        <taxon>Gladiatorvirus</taxon>
        <taxon>Gladiatorvirus gladiator</taxon>
    </lineage>
</organism>